<gene>
    <name evidence="4" type="ORF">QQ008_28385</name>
</gene>
<proteinExistence type="predicted"/>
<name>A0ABT8KX10_9BACT</name>
<comment type="subcellular location">
    <subcellularLocation>
        <location evidence="1">Cell envelope</location>
    </subcellularLocation>
</comment>
<evidence type="ECO:0000259" key="3">
    <source>
        <dbReference type="Pfam" id="PF09375"/>
    </source>
</evidence>
<protein>
    <submittedName>
        <fullName evidence="4">Imelysin family protein</fullName>
    </submittedName>
</protein>
<dbReference type="PROSITE" id="PS51257">
    <property type="entry name" value="PROKAR_LIPOPROTEIN"/>
    <property type="match status" value="1"/>
</dbReference>
<reference evidence="4" key="1">
    <citation type="submission" date="2023-06" db="EMBL/GenBank/DDBJ databases">
        <title>Genomic of Parafulvivirga corallium.</title>
        <authorList>
            <person name="Wang G."/>
        </authorList>
    </citation>
    <scope>NUCLEOTIDE SEQUENCE</scope>
    <source>
        <strain evidence="4">BMA10</strain>
    </source>
</reference>
<dbReference type="Pfam" id="PF09375">
    <property type="entry name" value="Peptidase_M75"/>
    <property type="match status" value="1"/>
</dbReference>
<feature type="domain" description="Imelysin-like" evidence="3">
    <location>
        <begin position="57"/>
        <end position="355"/>
    </location>
</feature>
<sequence length="379" mass="41958">MLKLISDMKYFGMVIKTLLGIGIFASLAMVGSCSKDDEQIDRFDRKSLLRNIAQNQILTSYDIFGQEAMALSNTAIAFSKDISEANLNTLQDQWLKAAVAWKKAEIFNLGPVDQLLLKTSIDNWPTNTFTIEEAITNGSSINSEYIETLGSTSKGIPAIEYLLFDENNDKQNIINGFTDSQNRIDFLLALCENLVYIANTLYDAWEPTNGNYFNTFVNADGKDVGSSVNMLANELIFLTEIVKNQKLGIPLGKKSLGTPLPNNVEAKRSRASLSFIKENILSIEAVFLGGNSTGFDDYLDELDAKYLDDQMLSEAIKDQFSNVKTALNGIDNTLFDALTDDTIKVEAAYQELQKLVILLKTDMISSLGLLVTFSDNDGD</sequence>
<dbReference type="InterPro" id="IPR038352">
    <property type="entry name" value="Imelysin_sf"/>
</dbReference>
<evidence type="ECO:0000256" key="1">
    <source>
        <dbReference type="ARBA" id="ARBA00004196"/>
    </source>
</evidence>
<dbReference type="InterPro" id="IPR034984">
    <property type="entry name" value="Imelysin-like_IPPA"/>
</dbReference>
<keyword evidence="2" id="KW-0732">Signal</keyword>
<dbReference type="Proteomes" id="UP001172082">
    <property type="component" value="Unassembled WGS sequence"/>
</dbReference>
<dbReference type="EMBL" id="JAUJEA010000017">
    <property type="protein sequence ID" value="MDN5205336.1"/>
    <property type="molecule type" value="Genomic_DNA"/>
</dbReference>
<comment type="caution">
    <text evidence="4">The sequence shown here is derived from an EMBL/GenBank/DDBJ whole genome shotgun (WGS) entry which is preliminary data.</text>
</comment>
<dbReference type="Gene3D" id="1.20.1420.20">
    <property type="entry name" value="M75 peptidase, HXXE motif"/>
    <property type="match status" value="1"/>
</dbReference>
<organism evidence="4 5">
    <name type="scientific">Splendidivirga corallicola</name>
    <dbReference type="NCBI Taxonomy" id="3051826"/>
    <lineage>
        <taxon>Bacteria</taxon>
        <taxon>Pseudomonadati</taxon>
        <taxon>Bacteroidota</taxon>
        <taxon>Cytophagia</taxon>
        <taxon>Cytophagales</taxon>
        <taxon>Splendidivirgaceae</taxon>
        <taxon>Splendidivirga</taxon>
    </lineage>
</organism>
<evidence type="ECO:0000313" key="4">
    <source>
        <dbReference type="EMBL" id="MDN5205336.1"/>
    </source>
</evidence>
<dbReference type="CDD" id="cd14659">
    <property type="entry name" value="Imelysin-like_IPPA"/>
    <property type="match status" value="1"/>
</dbReference>
<evidence type="ECO:0000313" key="5">
    <source>
        <dbReference type="Proteomes" id="UP001172082"/>
    </source>
</evidence>
<accession>A0ABT8KX10</accession>
<dbReference type="InterPro" id="IPR018976">
    <property type="entry name" value="Imelysin-like"/>
</dbReference>
<dbReference type="RefSeq" id="WP_346755357.1">
    <property type="nucleotide sequence ID" value="NZ_JAUJEA010000017.1"/>
</dbReference>
<evidence type="ECO:0000256" key="2">
    <source>
        <dbReference type="ARBA" id="ARBA00022729"/>
    </source>
</evidence>
<keyword evidence="5" id="KW-1185">Reference proteome</keyword>